<organism evidence="1">
    <name type="scientific">marine metagenome</name>
    <dbReference type="NCBI Taxonomy" id="408172"/>
    <lineage>
        <taxon>unclassified sequences</taxon>
        <taxon>metagenomes</taxon>
        <taxon>ecological metagenomes</taxon>
    </lineage>
</organism>
<proteinExistence type="predicted"/>
<gene>
    <name evidence="1" type="ORF">METZ01_LOCUS225837</name>
</gene>
<dbReference type="AlphaFoldDB" id="A0A382GED5"/>
<evidence type="ECO:0000313" key="1">
    <source>
        <dbReference type="EMBL" id="SVB72983.1"/>
    </source>
</evidence>
<name>A0A382GED5_9ZZZZ</name>
<dbReference type="EMBL" id="UINC01054819">
    <property type="protein sequence ID" value="SVB72983.1"/>
    <property type="molecule type" value="Genomic_DNA"/>
</dbReference>
<sequence length="33" mass="3738">MAMIGVLLVYRMGWFSRGDIAYNWVTNKSGFPG</sequence>
<feature type="non-terminal residue" evidence="1">
    <location>
        <position position="33"/>
    </location>
</feature>
<reference evidence="1" key="1">
    <citation type="submission" date="2018-05" db="EMBL/GenBank/DDBJ databases">
        <authorList>
            <person name="Lanie J.A."/>
            <person name="Ng W.-L."/>
            <person name="Kazmierczak K.M."/>
            <person name="Andrzejewski T.M."/>
            <person name="Davidsen T.M."/>
            <person name="Wayne K.J."/>
            <person name="Tettelin H."/>
            <person name="Glass J.I."/>
            <person name="Rusch D."/>
            <person name="Podicherti R."/>
            <person name="Tsui H.-C.T."/>
            <person name="Winkler M.E."/>
        </authorList>
    </citation>
    <scope>NUCLEOTIDE SEQUENCE</scope>
</reference>
<accession>A0A382GED5</accession>
<protein>
    <submittedName>
        <fullName evidence="1">Uncharacterized protein</fullName>
    </submittedName>
</protein>